<dbReference type="EMBL" id="ATHO01000122">
    <property type="protein sequence ID" value="EQB04525.1"/>
    <property type="molecule type" value="Genomic_DNA"/>
</dbReference>
<organism evidence="1 2">
    <name type="scientific">Sphingobium quisquiliarum P25</name>
    <dbReference type="NCBI Taxonomy" id="1329909"/>
    <lineage>
        <taxon>Bacteria</taxon>
        <taxon>Pseudomonadati</taxon>
        <taxon>Pseudomonadota</taxon>
        <taxon>Alphaproteobacteria</taxon>
        <taxon>Sphingomonadales</taxon>
        <taxon>Sphingomonadaceae</taxon>
        <taxon>Sphingobium</taxon>
    </lineage>
</organism>
<evidence type="ECO:0000313" key="1">
    <source>
        <dbReference type="EMBL" id="EQB04525.1"/>
    </source>
</evidence>
<dbReference type="Proteomes" id="UP000015525">
    <property type="component" value="Unassembled WGS sequence"/>
</dbReference>
<accession>T0HYS8</accession>
<gene>
    <name evidence="1" type="ORF">L288_13670</name>
</gene>
<sequence length="83" mass="9333">MPRKKIPIAVPPGSKWCHSCAEAKPCQMFGVDRRNADGLNYCCLRCADGKLRERLGRSAEFSRVADRLRAMNRVSDPTRPKVS</sequence>
<evidence type="ECO:0000313" key="2">
    <source>
        <dbReference type="Proteomes" id="UP000015525"/>
    </source>
</evidence>
<reference evidence="1 2" key="1">
    <citation type="journal article" date="2013" name="Genome Announc.">
        <title>Draft Genome Sequence of Sphingobium quisquiliarum Strain P25T, a Novel Hexachlorocyclohexane (HCH)-Degrading Bacterium Isolated from an HCH Dumpsite.</title>
        <authorList>
            <person name="Kumar Singh A."/>
            <person name="Sangwan N."/>
            <person name="Sharma A."/>
            <person name="Gupta V."/>
            <person name="Khurana J.P."/>
            <person name="Lal R."/>
        </authorList>
    </citation>
    <scope>NUCLEOTIDE SEQUENCE [LARGE SCALE GENOMIC DNA]</scope>
    <source>
        <strain evidence="1 2">P25</strain>
    </source>
</reference>
<name>T0HYS8_9SPHN</name>
<dbReference type="AlphaFoldDB" id="T0HYS8"/>
<keyword evidence="2" id="KW-1185">Reference proteome</keyword>
<proteinExistence type="predicted"/>
<protein>
    <submittedName>
        <fullName evidence="1">Uncharacterized protein</fullName>
    </submittedName>
</protein>
<comment type="caution">
    <text evidence="1">The sequence shown here is derived from an EMBL/GenBank/DDBJ whole genome shotgun (WGS) entry which is preliminary data.</text>
</comment>